<keyword evidence="3" id="KW-1185">Reference proteome</keyword>
<dbReference type="EMBL" id="JAERQJ010000002">
    <property type="protein sequence ID" value="MBL0682829.1"/>
    <property type="molecule type" value="Genomic_DNA"/>
</dbReference>
<feature type="chain" id="PRO_5038057922" description="Secreted protein" evidence="1">
    <location>
        <begin position="20"/>
        <end position="50"/>
    </location>
</feature>
<gene>
    <name evidence="2" type="ORF">JJQ60_04820</name>
</gene>
<dbReference type="Proteomes" id="UP000651057">
    <property type="component" value="Unassembled WGS sequence"/>
</dbReference>
<evidence type="ECO:0000313" key="3">
    <source>
        <dbReference type="Proteomes" id="UP000651057"/>
    </source>
</evidence>
<proteinExistence type="predicted"/>
<keyword evidence="1" id="KW-0732">Signal</keyword>
<evidence type="ECO:0000313" key="2">
    <source>
        <dbReference type="EMBL" id="MBL0682829.1"/>
    </source>
</evidence>
<reference evidence="2" key="1">
    <citation type="submission" date="2021-01" db="EMBL/GenBank/DDBJ databases">
        <authorList>
            <person name="Zhong Y.L."/>
        </authorList>
    </citation>
    <scope>NUCLEOTIDE SEQUENCE</scope>
    <source>
        <strain evidence="2">KCTC 23302</strain>
    </source>
</reference>
<dbReference type="PROSITE" id="PS51257">
    <property type="entry name" value="PROKAR_LIPOPROTEIN"/>
    <property type="match status" value="1"/>
</dbReference>
<protein>
    <recommendedName>
        <fullName evidence="4">Secreted protein</fullName>
    </recommendedName>
</protein>
<evidence type="ECO:0008006" key="4">
    <source>
        <dbReference type="Google" id="ProtNLM"/>
    </source>
</evidence>
<dbReference type="AlphaFoldDB" id="A0A936ZNE9"/>
<sequence length="50" mass="5473">MRKAIIILVVVLFNMSLFSCTTSDLSEEIGIEELATEGEEGVVVPDDDDE</sequence>
<feature type="signal peptide" evidence="1">
    <location>
        <begin position="1"/>
        <end position="19"/>
    </location>
</feature>
<dbReference type="RefSeq" id="WP_201917260.1">
    <property type="nucleotide sequence ID" value="NZ_BAABAX010000023.1"/>
</dbReference>
<comment type="caution">
    <text evidence="2">The sequence shown here is derived from an EMBL/GenBank/DDBJ whole genome shotgun (WGS) entry which is preliminary data.</text>
</comment>
<accession>A0A936ZNE9</accession>
<name>A0A936ZNE9_9FLAO</name>
<organism evidence="2 3">
    <name type="scientific">Aquimarina mytili</name>
    <dbReference type="NCBI Taxonomy" id="874423"/>
    <lineage>
        <taxon>Bacteria</taxon>
        <taxon>Pseudomonadati</taxon>
        <taxon>Bacteroidota</taxon>
        <taxon>Flavobacteriia</taxon>
        <taxon>Flavobacteriales</taxon>
        <taxon>Flavobacteriaceae</taxon>
        <taxon>Aquimarina</taxon>
    </lineage>
</organism>
<evidence type="ECO:0000256" key="1">
    <source>
        <dbReference type="SAM" id="SignalP"/>
    </source>
</evidence>